<dbReference type="InterPro" id="IPR026057">
    <property type="entry name" value="TBL_C"/>
</dbReference>
<evidence type="ECO:0000256" key="1">
    <source>
        <dbReference type="ARBA" id="ARBA00007727"/>
    </source>
</evidence>
<dbReference type="AlphaFoldDB" id="A0ABC8R197"/>
<dbReference type="Proteomes" id="UP001642360">
    <property type="component" value="Unassembled WGS sequence"/>
</dbReference>
<proteinExistence type="inferred from homology"/>
<comment type="similarity">
    <text evidence="1">Belongs to the PC-esterase family. TBL subfamily.</text>
</comment>
<feature type="domain" description="Trichome birefringence-like C-terminal" evidence="2">
    <location>
        <begin position="1"/>
        <end position="142"/>
    </location>
</feature>
<keyword evidence="4" id="KW-1185">Reference proteome</keyword>
<gene>
    <name evidence="3" type="ORF">ILEXP_LOCUS3705</name>
</gene>
<dbReference type="PANTHER" id="PTHR32285:SF11">
    <property type="entry name" value="PROTEIN TRICHOME BIREFRINGENCE-LIKE 34"/>
    <property type="match status" value="1"/>
</dbReference>
<evidence type="ECO:0000313" key="4">
    <source>
        <dbReference type="Proteomes" id="UP001642360"/>
    </source>
</evidence>
<evidence type="ECO:0000313" key="3">
    <source>
        <dbReference type="EMBL" id="CAK9136704.1"/>
    </source>
</evidence>
<comment type="caution">
    <text evidence="3">The sequence shown here is derived from an EMBL/GenBank/DDBJ whole genome shotgun (WGS) entry which is preliminary data.</text>
</comment>
<sequence length="147" mass="17105">MALKTWSDWLEIHVNRSRARLFFISMSPTHLRGNEWGKATGENCYNETEPILREGYRGSGSTPRMMEITEAAIHELKSRGLTVQILNITQLSEYRKDGHPSIFRRQWVPLTEEQLANPTSYADCAHWCLPGVPDAWNELLYAYIFRY</sequence>
<protein>
    <recommendedName>
        <fullName evidence="2">Trichome birefringence-like C-terminal domain-containing protein</fullName>
    </recommendedName>
</protein>
<dbReference type="InterPro" id="IPR029962">
    <property type="entry name" value="TBL"/>
</dbReference>
<accession>A0ABC8R197</accession>
<dbReference type="EMBL" id="CAUOFW020000772">
    <property type="protein sequence ID" value="CAK9136704.1"/>
    <property type="molecule type" value="Genomic_DNA"/>
</dbReference>
<dbReference type="PANTHER" id="PTHR32285">
    <property type="entry name" value="PROTEIN TRICHOME BIREFRINGENCE-LIKE 9-RELATED"/>
    <property type="match status" value="1"/>
</dbReference>
<organism evidence="3 4">
    <name type="scientific">Ilex paraguariensis</name>
    <name type="common">yerba mate</name>
    <dbReference type="NCBI Taxonomy" id="185542"/>
    <lineage>
        <taxon>Eukaryota</taxon>
        <taxon>Viridiplantae</taxon>
        <taxon>Streptophyta</taxon>
        <taxon>Embryophyta</taxon>
        <taxon>Tracheophyta</taxon>
        <taxon>Spermatophyta</taxon>
        <taxon>Magnoliopsida</taxon>
        <taxon>eudicotyledons</taxon>
        <taxon>Gunneridae</taxon>
        <taxon>Pentapetalae</taxon>
        <taxon>asterids</taxon>
        <taxon>campanulids</taxon>
        <taxon>Aquifoliales</taxon>
        <taxon>Aquifoliaceae</taxon>
        <taxon>Ilex</taxon>
    </lineage>
</organism>
<evidence type="ECO:0000259" key="2">
    <source>
        <dbReference type="Pfam" id="PF13839"/>
    </source>
</evidence>
<dbReference type="Pfam" id="PF13839">
    <property type="entry name" value="PC-Esterase"/>
    <property type="match status" value="1"/>
</dbReference>
<reference evidence="3 4" key="1">
    <citation type="submission" date="2024-02" db="EMBL/GenBank/DDBJ databases">
        <authorList>
            <person name="Vignale AGUSTIN F."/>
            <person name="Sosa J E."/>
            <person name="Modenutti C."/>
        </authorList>
    </citation>
    <scope>NUCLEOTIDE SEQUENCE [LARGE SCALE GENOMIC DNA]</scope>
</reference>
<name>A0ABC8R197_9AQUA</name>